<reference evidence="1" key="1">
    <citation type="submission" date="2021-02" db="EMBL/GenBank/DDBJ databases">
        <authorList>
            <person name="Nowell W R."/>
        </authorList>
    </citation>
    <scope>NUCLEOTIDE SEQUENCE</scope>
</reference>
<organism evidence="1 2">
    <name type="scientific">Rotaria magnacalcarata</name>
    <dbReference type="NCBI Taxonomy" id="392030"/>
    <lineage>
        <taxon>Eukaryota</taxon>
        <taxon>Metazoa</taxon>
        <taxon>Spiralia</taxon>
        <taxon>Gnathifera</taxon>
        <taxon>Rotifera</taxon>
        <taxon>Eurotatoria</taxon>
        <taxon>Bdelloidea</taxon>
        <taxon>Philodinida</taxon>
        <taxon>Philodinidae</taxon>
        <taxon>Rotaria</taxon>
    </lineage>
</organism>
<dbReference type="EMBL" id="CAJOBG010013823">
    <property type="protein sequence ID" value="CAF4296080.1"/>
    <property type="molecule type" value="Genomic_DNA"/>
</dbReference>
<sequence length="49" mass="5228">MAAEAEAAREARAKVIAAEGEQKAARALKDAADVIMQSPTALQLRYLQT</sequence>
<dbReference type="Gene3D" id="6.10.250.2090">
    <property type="match status" value="1"/>
</dbReference>
<dbReference type="GO" id="GO:0005886">
    <property type="term" value="C:plasma membrane"/>
    <property type="evidence" value="ECO:0007669"/>
    <property type="project" value="InterPro"/>
</dbReference>
<dbReference type="PANTHER" id="PTHR10264">
    <property type="entry name" value="BAND 7 PROTEIN-RELATED"/>
    <property type="match status" value="1"/>
</dbReference>
<evidence type="ECO:0000313" key="2">
    <source>
        <dbReference type="Proteomes" id="UP000663866"/>
    </source>
</evidence>
<protein>
    <submittedName>
        <fullName evidence="1">Uncharacterized protein</fullName>
    </submittedName>
</protein>
<comment type="caution">
    <text evidence="1">The sequence shown here is derived from an EMBL/GenBank/DDBJ whole genome shotgun (WGS) entry which is preliminary data.</text>
</comment>
<keyword evidence="2" id="KW-1185">Reference proteome</keyword>
<accession>A0A820HN42</accession>
<dbReference type="AlphaFoldDB" id="A0A820HN42"/>
<dbReference type="InterPro" id="IPR043202">
    <property type="entry name" value="Band-7_stomatin-like"/>
</dbReference>
<name>A0A820HN42_9BILA</name>
<dbReference type="Proteomes" id="UP000663866">
    <property type="component" value="Unassembled WGS sequence"/>
</dbReference>
<gene>
    <name evidence="1" type="ORF">OVN521_LOCUS31119</name>
</gene>
<proteinExistence type="predicted"/>
<feature type="non-terminal residue" evidence="1">
    <location>
        <position position="49"/>
    </location>
</feature>
<feature type="non-terminal residue" evidence="1">
    <location>
        <position position="1"/>
    </location>
</feature>
<dbReference type="PANTHER" id="PTHR10264:SF19">
    <property type="entry name" value="AT06885P-RELATED"/>
    <property type="match status" value="1"/>
</dbReference>
<evidence type="ECO:0000313" key="1">
    <source>
        <dbReference type="EMBL" id="CAF4296080.1"/>
    </source>
</evidence>